<dbReference type="Gene3D" id="3.40.1830.10">
    <property type="entry name" value="Thermophilic metalloprotease (M29)"/>
    <property type="match status" value="1"/>
</dbReference>
<dbReference type="PANTHER" id="PTHR34448:SF3">
    <property type="entry name" value="AMINOPEPTIDASE AMPS"/>
    <property type="match status" value="1"/>
</dbReference>
<dbReference type="EMBL" id="QWLB01000026">
    <property type="protein sequence ID" value="RIH92050.1"/>
    <property type="molecule type" value="Genomic_DNA"/>
</dbReference>
<dbReference type="PANTHER" id="PTHR34448">
    <property type="entry name" value="AMINOPEPTIDASE"/>
    <property type="match status" value="1"/>
</dbReference>
<sequence length="414" mass="45721">MEHFEARLQKLAEITVKIGVNLQPEQELIITANLNEAGLVRRIVAEAYKAGAKNVAVMYGDEQNVLARYRYGSQRALEYAPGWYMDAIARAHQEGAARLAIYGDNPALLKDVDPEKIAIHSRAQAQAGHRISELISGFAVNWSIVSHASPEWAKLVFPQLDEVQAMERLWEAIFQTSRINTADPIAAWQAHDAELQTRIRWLNAKRYAALHFRGPGTDLQVGLAEGHLWAGGSGVAKNGVRCLPNLPTEEVFTMPHRERVEGWVSATKPLSLRGQVLEGIRVRFEAGQAVEVQARQGQEVLEKLLETDEGARRLGEVALVPHSSPVAQTGILFYNSLLDENAASHIALGRAYVENLEGFEGASEAERRARGYNQSLIHVDWMIGSDQVEVDGISSDGRSEPIMRSGEWVALPSS</sequence>
<gene>
    <name evidence="10" type="ORF">Mgrana_02020</name>
</gene>
<dbReference type="EC" id="3.4.11.-" evidence="10"/>
<dbReference type="SUPFAM" id="SSF144052">
    <property type="entry name" value="Thermophilic metalloprotease-like"/>
    <property type="match status" value="1"/>
</dbReference>
<keyword evidence="11" id="KW-1185">Reference proteome</keyword>
<evidence type="ECO:0000256" key="9">
    <source>
        <dbReference type="ARBA" id="ARBA00023049"/>
    </source>
</evidence>
<evidence type="ECO:0000256" key="8">
    <source>
        <dbReference type="ARBA" id="ARBA00022801"/>
    </source>
</evidence>
<comment type="cofactor">
    <cofactor evidence="1">
        <name>Co(2+)</name>
        <dbReference type="ChEBI" id="CHEBI:48828"/>
    </cofactor>
</comment>
<dbReference type="Pfam" id="PF02073">
    <property type="entry name" value="Peptidase_M29"/>
    <property type="match status" value="1"/>
</dbReference>
<keyword evidence="5 10" id="KW-0031">Aminopeptidase</keyword>
<evidence type="ECO:0000256" key="5">
    <source>
        <dbReference type="ARBA" id="ARBA00022438"/>
    </source>
</evidence>
<protein>
    <submittedName>
        <fullName evidence="10">Aminopeptidase T</fullName>
        <ecNumber evidence="10">3.4.11.-</ecNumber>
    </submittedName>
</protein>
<dbReference type="GO" id="GO:0004177">
    <property type="term" value="F:aminopeptidase activity"/>
    <property type="evidence" value="ECO:0007669"/>
    <property type="project" value="UniProtKB-KW"/>
</dbReference>
<dbReference type="RefSeq" id="WP_119357500.1">
    <property type="nucleotide sequence ID" value="NZ_BJXM01000001.1"/>
</dbReference>
<evidence type="ECO:0000313" key="10">
    <source>
        <dbReference type="EMBL" id="RIH92050.1"/>
    </source>
</evidence>
<comment type="cofactor">
    <cofactor evidence="3">
        <name>Zn(2+)</name>
        <dbReference type="ChEBI" id="CHEBI:29105"/>
    </cofactor>
</comment>
<accession>A0A399F7G1</accession>
<keyword evidence="6" id="KW-0645">Protease</keyword>
<evidence type="ECO:0000256" key="1">
    <source>
        <dbReference type="ARBA" id="ARBA00001941"/>
    </source>
</evidence>
<keyword evidence="7" id="KW-0479">Metal-binding</keyword>
<evidence type="ECO:0000313" key="11">
    <source>
        <dbReference type="Proteomes" id="UP000266178"/>
    </source>
</evidence>
<evidence type="ECO:0000256" key="4">
    <source>
        <dbReference type="ARBA" id="ARBA00008236"/>
    </source>
</evidence>
<dbReference type="GO" id="GO:0046872">
    <property type="term" value="F:metal ion binding"/>
    <property type="evidence" value="ECO:0007669"/>
    <property type="project" value="UniProtKB-KW"/>
</dbReference>
<organism evidence="10 11">
    <name type="scientific">Meiothermus granaticius NBRC 107808</name>
    <dbReference type="NCBI Taxonomy" id="1227551"/>
    <lineage>
        <taxon>Bacteria</taxon>
        <taxon>Thermotogati</taxon>
        <taxon>Deinococcota</taxon>
        <taxon>Deinococci</taxon>
        <taxon>Thermales</taxon>
        <taxon>Thermaceae</taxon>
        <taxon>Meiothermus</taxon>
    </lineage>
</organism>
<evidence type="ECO:0000256" key="7">
    <source>
        <dbReference type="ARBA" id="ARBA00022723"/>
    </source>
</evidence>
<dbReference type="PRINTS" id="PR00919">
    <property type="entry name" value="THERMOPTASE"/>
</dbReference>
<evidence type="ECO:0000256" key="3">
    <source>
        <dbReference type="ARBA" id="ARBA00001947"/>
    </source>
</evidence>
<dbReference type="OrthoDB" id="9803993at2"/>
<dbReference type="InterPro" id="IPR000787">
    <property type="entry name" value="Peptidase_M29"/>
</dbReference>
<name>A0A399F7G1_9DEIN</name>
<dbReference type="InterPro" id="IPR052170">
    <property type="entry name" value="M29_Exopeptidase"/>
</dbReference>
<comment type="caution">
    <text evidence="10">The sequence shown here is derived from an EMBL/GenBank/DDBJ whole genome shotgun (WGS) entry which is preliminary data.</text>
</comment>
<dbReference type="AlphaFoldDB" id="A0A399F7G1"/>
<evidence type="ECO:0000256" key="6">
    <source>
        <dbReference type="ARBA" id="ARBA00022670"/>
    </source>
</evidence>
<dbReference type="GO" id="GO:0008237">
    <property type="term" value="F:metallopeptidase activity"/>
    <property type="evidence" value="ECO:0007669"/>
    <property type="project" value="UniProtKB-KW"/>
</dbReference>
<evidence type="ECO:0000256" key="2">
    <source>
        <dbReference type="ARBA" id="ARBA00001946"/>
    </source>
</evidence>
<proteinExistence type="inferred from homology"/>
<comment type="similarity">
    <text evidence="4">Belongs to the peptidase M29 family.</text>
</comment>
<reference evidence="10 11" key="1">
    <citation type="submission" date="2018-08" db="EMBL/GenBank/DDBJ databases">
        <title>Meiothermus granaticius genome AF-68 sequencing project.</title>
        <authorList>
            <person name="Da Costa M.S."/>
            <person name="Albuquerque L."/>
            <person name="Raposo P."/>
            <person name="Froufe H.J.C."/>
            <person name="Barroso C.S."/>
            <person name="Egas C."/>
        </authorList>
    </citation>
    <scope>NUCLEOTIDE SEQUENCE [LARGE SCALE GENOMIC DNA]</scope>
    <source>
        <strain evidence="10 11">AF-68</strain>
    </source>
</reference>
<dbReference type="InterPro" id="IPR035097">
    <property type="entry name" value="M29_N-terminal"/>
</dbReference>
<dbReference type="GO" id="GO:0006508">
    <property type="term" value="P:proteolysis"/>
    <property type="evidence" value="ECO:0007669"/>
    <property type="project" value="UniProtKB-KW"/>
</dbReference>
<comment type="cofactor">
    <cofactor evidence="2">
        <name>Mg(2+)</name>
        <dbReference type="ChEBI" id="CHEBI:18420"/>
    </cofactor>
</comment>
<dbReference type="Proteomes" id="UP000266178">
    <property type="component" value="Unassembled WGS sequence"/>
</dbReference>
<keyword evidence="8 10" id="KW-0378">Hydrolase</keyword>
<keyword evidence="9" id="KW-0482">Metalloprotease</keyword>